<keyword evidence="1" id="KW-0472">Membrane</keyword>
<protein>
    <submittedName>
        <fullName evidence="2">Uncharacterized protein</fullName>
    </submittedName>
</protein>
<feature type="non-terminal residue" evidence="2">
    <location>
        <position position="164"/>
    </location>
</feature>
<evidence type="ECO:0000313" key="2">
    <source>
        <dbReference type="EMBL" id="NGW68652.1"/>
    </source>
</evidence>
<dbReference type="EMBL" id="JAALTR010000361">
    <property type="protein sequence ID" value="NGW68652.1"/>
    <property type="molecule type" value="Genomic_DNA"/>
</dbReference>
<keyword evidence="1" id="KW-0812">Transmembrane</keyword>
<dbReference type="Proteomes" id="UP000473113">
    <property type="component" value="Unassembled WGS sequence"/>
</dbReference>
<reference evidence="2 3" key="1">
    <citation type="submission" date="2020-02" db="EMBL/GenBank/DDBJ databases">
        <title>Detection of Heterogeneous Vancomycin Intermediate Resistance in Methicillin Resistant Staphylococcus aureus Isolates from Latin-America.</title>
        <authorList>
            <person name="Castro-Cardozo B."/>
            <person name="Berrio M."/>
            <person name="Vargas M.L."/>
            <person name="Carvajal L.P."/>
            <person name="Millan L.V."/>
            <person name="Rios R."/>
            <person name="Hernandez A."/>
            <person name="Rincon S.L."/>
            <person name="Cubides P."/>
            <person name="Forero E."/>
            <person name="Dinh A."/>
            <person name="Seas C."/>
            <person name="Munita J.M."/>
            <person name="Arias C.A."/>
            <person name="Reyes J."/>
            <person name="Diaz L."/>
        </authorList>
    </citation>
    <scope>NUCLEOTIDE SEQUENCE [LARGE SCALE GENOMIC DNA]</scope>
    <source>
        <strain evidence="2 3">UG255</strain>
    </source>
</reference>
<name>A0A6M1XUY5_STAAU</name>
<evidence type="ECO:0000313" key="3">
    <source>
        <dbReference type="Proteomes" id="UP000473113"/>
    </source>
</evidence>
<dbReference type="AlphaFoldDB" id="A0A6M1XUY5"/>
<comment type="caution">
    <text evidence="2">The sequence shown here is derived from an EMBL/GenBank/DDBJ whole genome shotgun (WGS) entry which is preliminary data.</text>
</comment>
<accession>A0A6M1XUY5</accession>
<evidence type="ECO:0000256" key="1">
    <source>
        <dbReference type="SAM" id="Phobius"/>
    </source>
</evidence>
<sequence length="164" mass="18882">MSEKSIELKEYKRSDGEKYYPVASFSKSVYLVGRALVVGAIGIYILHWVTKVVQLLVDTLVSILVSLNDVNGTDDLGLKEMFKELLNAFFPNYLSYSYNVQSFFAKLHLVDISILVLEAGTVFFVGYLVTLMFRHHYGEQRPFFDDMESRRLKREALELSLIHI</sequence>
<organism evidence="2 3">
    <name type="scientific">Staphylococcus aureus</name>
    <dbReference type="NCBI Taxonomy" id="1280"/>
    <lineage>
        <taxon>Bacteria</taxon>
        <taxon>Bacillati</taxon>
        <taxon>Bacillota</taxon>
        <taxon>Bacilli</taxon>
        <taxon>Bacillales</taxon>
        <taxon>Staphylococcaceae</taxon>
        <taxon>Staphylococcus</taxon>
    </lineage>
</organism>
<feature type="transmembrane region" description="Helical" evidence="1">
    <location>
        <begin position="28"/>
        <end position="49"/>
    </location>
</feature>
<proteinExistence type="predicted"/>
<feature type="transmembrane region" description="Helical" evidence="1">
    <location>
        <begin position="112"/>
        <end position="133"/>
    </location>
</feature>
<gene>
    <name evidence="2" type="ORF">G6Y24_14450</name>
</gene>
<keyword evidence="1" id="KW-1133">Transmembrane helix</keyword>